<evidence type="ECO:0000256" key="1">
    <source>
        <dbReference type="SAM" id="Phobius"/>
    </source>
</evidence>
<proteinExistence type="predicted"/>
<reference evidence="2 3" key="1">
    <citation type="submission" date="2020-11" db="EMBL/GenBank/DDBJ databases">
        <title>Enhanced detection system for hospital associated transmission using whole genome sequencing surveillance.</title>
        <authorList>
            <person name="Harrison L.H."/>
            <person name="Van Tyne D."/>
            <person name="Marsh J.W."/>
            <person name="Griffith M.P."/>
            <person name="Snyder D.J."/>
            <person name="Cooper V.S."/>
            <person name="Mustapha M."/>
        </authorList>
    </citation>
    <scope>NUCLEOTIDE SEQUENCE [LARGE SCALE GENOMIC DNA]</scope>
    <source>
        <strain evidence="2 3">CB00117</strain>
    </source>
</reference>
<dbReference type="RefSeq" id="WP_200033921.1">
    <property type="nucleotide sequence ID" value="NZ_JADWND010000002.1"/>
</dbReference>
<dbReference type="InterPro" id="IPR046188">
    <property type="entry name" value="DUF6216"/>
</dbReference>
<accession>A0ABS0ZP06</accession>
<feature type="transmembrane region" description="Helical" evidence="1">
    <location>
        <begin position="54"/>
        <end position="74"/>
    </location>
</feature>
<organism evidence="2 3">
    <name type="scientific">Citrobacter sedlakii</name>
    <dbReference type="NCBI Taxonomy" id="67826"/>
    <lineage>
        <taxon>Bacteria</taxon>
        <taxon>Pseudomonadati</taxon>
        <taxon>Pseudomonadota</taxon>
        <taxon>Gammaproteobacteria</taxon>
        <taxon>Enterobacterales</taxon>
        <taxon>Enterobacteriaceae</taxon>
        <taxon>Citrobacter</taxon>
        <taxon>Citrobacter freundii complex</taxon>
    </lineage>
</organism>
<dbReference type="EMBL" id="JADWND010000002">
    <property type="protein sequence ID" value="MBJ8380557.1"/>
    <property type="molecule type" value="Genomic_DNA"/>
</dbReference>
<dbReference type="Pfam" id="PF19723">
    <property type="entry name" value="DUF6216"/>
    <property type="match status" value="1"/>
</dbReference>
<protein>
    <submittedName>
        <fullName evidence="2">Uncharacterized protein</fullName>
    </submittedName>
</protein>
<gene>
    <name evidence="2" type="ORF">I6M88_06140</name>
</gene>
<feature type="transmembrane region" description="Helical" evidence="1">
    <location>
        <begin position="86"/>
        <end position="107"/>
    </location>
</feature>
<dbReference type="Proteomes" id="UP000746649">
    <property type="component" value="Unassembled WGS sequence"/>
</dbReference>
<evidence type="ECO:0000313" key="2">
    <source>
        <dbReference type="EMBL" id="MBJ8380557.1"/>
    </source>
</evidence>
<feature type="transmembrane region" description="Helical" evidence="1">
    <location>
        <begin position="20"/>
        <end position="42"/>
    </location>
</feature>
<feature type="transmembrane region" description="Helical" evidence="1">
    <location>
        <begin position="200"/>
        <end position="222"/>
    </location>
</feature>
<evidence type="ECO:0000313" key="3">
    <source>
        <dbReference type="Proteomes" id="UP000746649"/>
    </source>
</evidence>
<comment type="caution">
    <text evidence="2">The sequence shown here is derived from an EMBL/GenBank/DDBJ whole genome shotgun (WGS) entry which is preliminary data.</text>
</comment>
<keyword evidence="1" id="KW-0812">Transmembrane</keyword>
<sequence length="263" mass="29846">MSSVSSAPLNIFNAEFLSSPAATAAAWISIIGAVILICKLIGALFQYRKSHNEILKKSGVPAFILNVFFITIPLKNLPAPGWPEKIITIAFSFIFILAVYFFMPALIQTYKTPPDTALLYWKKTGEAFYISKKMATSATIFAPANWTISADDCVQKSPTSTRQYNALTIENKENLCSLLTTQDGINYIEKSIKKFNKDKFFMYSFVPLTMFILLWLPLGFMLTIHYSRKVRKYILNEQKKAIHCAHGEFKTEGIYAIYQELDR</sequence>
<keyword evidence="1" id="KW-0472">Membrane</keyword>
<name>A0ABS0ZP06_9ENTR</name>
<keyword evidence="1" id="KW-1133">Transmembrane helix</keyword>
<keyword evidence="3" id="KW-1185">Reference proteome</keyword>